<accession>A0A196SJH8</accession>
<dbReference type="InterPro" id="IPR004557">
    <property type="entry name" value="PrmC-related"/>
</dbReference>
<protein>
    <submittedName>
        <fullName evidence="8">HemK methyltransferase family member</fullName>
    </submittedName>
</protein>
<dbReference type="Gene3D" id="3.40.50.150">
    <property type="entry name" value="Vaccinia Virus protein VP39"/>
    <property type="match status" value="1"/>
</dbReference>
<comment type="subcellular location">
    <subcellularLocation>
        <location evidence="1">Nucleus</location>
    </subcellularLocation>
</comment>
<evidence type="ECO:0000256" key="3">
    <source>
        <dbReference type="ARBA" id="ARBA00022603"/>
    </source>
</evidence>
<evidence type="ECO:0000313" key="9">
    <source>
        <dbReference type="Proteomes" id="UP000078348"/>
    </source>
</evidence>
<gene>
    <name evidence="8" type="ORF">AV274_2170</name>
</gene>
<evidence type="ECO:0000259" key="7">
    <source>
        <dbReference type="Pfam" id="PF05175"/>
    </source>
</evidence>
<dbReference type="Proteomes" id="UP000078348">
    <property type="component" value="Unassembled WGS sequence"/>
</dbReference>
<dbReference type="InterPro" id="IPR002052">
    <property type="entry name" value="DNA_methylase_N6_adenine_CS"/>
</dbReference>
<dbReference type="OrthoDB" id="406152at2759"/>
<name>A0A196SJH8_BLAHN</name>
<dbReference type="Pfam" id="PF05175">
    <property type="entry name" value="MTS"/>
    <property type="match status" value="1"/>
</dbReference>
<keyword evidence="3 8" id="KW-0489">Methyltransferase</keyword>
<organism evidence="8 9">
    <name type="scientific">Blastocystis sp. subtype 1 (strain ATCC 50177 / NandII)</name>
    <dbReference type="NCBI Taxonomy" id="478820"/>
    <lineage>
        <taxon>Eukaryota</taxon>
        <taxon>Sar</taxon>
        <taxon>Stramenopiles</taxon>
        <taxon>Bigyra</taxon>
        <taxon>Opalozoa</taxon>
        <taxon>Opalinata</taxon>
        <taxon>Blastocystidae</taxon>
        <taxon>Blastocystis</taxon>
    </lineage>
</organism>
<dbReference type="STRING" id="478820.A0A196SJH8"/>
<dbReference type="GO" id="GO:0032259">
    <property type="term" value="P:methylation"/>
    <property type="evidence" value="ECO:0007669"/>
    <property type="project" value="UniProtKB-KW"/>
</dbReference>
<dbReference type="GO" id="GO:0005634">
    <property type="term" value="C:nucleus"/>
    <property type="evidence" value="ECO:0007669"/>
    <property type="project" value="UniProtKB-SubCell"/>
</dbReference>
<dbReference type="SUPFAM" id="SSF53335">
    <property type="entry name" value="S-adenosyl-L-methionine-dependent methyltransferases"/>
    <property type="match status" value="1"/>
</dbReference>
<feature type="domain" description="Methyltransferase small" evidence="7">
    <location>
        <begin position="25"/>
        <end position="132"/>
    </location>
</feature>
<evidence type="ECO:0000256" key="5">
    <source>
        <dbReference type="ARBA" id="ARBA00022691"/>
    </source>
</evidence>
<dbReference type="InterPro" id="IPR052190">
    <property type="entry name" value="Euk-Arch_PrmC-MTase"/>
</dbReference>
<sequence length="221" mass="24912">MESLFATPSLDHITSEDYLKIYEPDQDSFLFLDSLEKEFETIQHIDPYMIVEIGPGSGIISTFLTRIVNAQHPTCTLAIDINEDACRVTKETYKENHIAYGEAIHGNLLQGTLERLRNKVDVLLFNPPYVPTESDEVFRPSIESAYAGGVKGREVIDVLLPDVHKILSNKGVFYLLLEKANVPEEVTAILERTGLKGSTILRKKLMGEELMVMKYMRCSST</sequence>
<dbReference type="CDD" id="cd02440">
    <property type="entry name" value="AdoMet_MTases"/>
    <property type="match status" value="1"/>
</dbReference>
<keyword evidence="6" id="KW-0539">Nucleus</keyword>
<dbReference type="EMBL" id="LXWW01000099">
    <property type="protein sequence ID" value="OAO16089.1"/>
    <property type="molecule type" value="Genomic_DNA"/>
</dbReference>
<keyword evidence="4 8" id="KW-0808">Transferase</keyword>
<dbReference type="FunFam" id="3.40.50.150:FF:000077">
    <property type="entry name" value="HemK methyltransferase family member 2"/>
    <property type="match status" value="1"/>
</dbReference>
<dbReference type="PROSITE" id="PS00092">
    <property type="entry name" value="N6_MTASE"/>
    <property type="match status" value="1"/>
</dbReference>
<dbReference type="GO" id="GO:0008757">
    <property type="term" value="F:S-adenosylmethionine-dependent methyltransferase activity"/>
    <property type="evidence" value="ECO:0007669"/>
    <property type="project" value="TreeGrafter"/>
</dbReference>
<keyword evidence="9" id="KW-1185">Reference proteome</keyword>
<dbReference type="InterPro" id="IPR029063">
    <property type="entry name" value="SAM-dependent_MTases_sf"/>
</dbReference>
<keyword evidence="5" id="KW-0949">S-adenosyl-L-methionine</keyword>
<comment type="similarity">
    <text evidence="2">Belongs to the eukaryotic/archaeal PrmC-related family.</text>
</comment>
<dbReference type="InterPro" id="IPR007848">
    <property type="entry name" value="Small_mtfrase_dom"/>
</dbReference>
<evidence type="ECO:0000313" key="8">
    <source>
        <dbReference type="EMBL" id="OAO16089.1"/>
    </source>
</evidence>
<dbReference type="GO" id="GO:0035657">
    <property type="term" value="C:eRF1 methyltransferase complex"/>
    <property type="evidence" value="ECO:0007669"/>
    <property type="project" value="TreeGrafter"/>
</dbReference>
<dbReference type="AlphaFoldDB" id="A0A196SJH8"/>
<comment type="caution">
    <text evidence="8">The sequence shown here is derived from an EMBL/GenBank/DDBJ whole genome shotgun (WGS) entry which is preliminary data.</text>
</comment>
<dbReference type="GO" id="GO:0003676">
    <property type="term" value="F:nucleic acid binding"/>
    <property type="evidence" value="ECO:0007669"/>
    <property type="project" value="InterPro"/>
</dbReference>
<dbReference type="PANTHER" id="PTHR45875:SF1">
    <property type="entry name" value="METHYLTRANSFERASE N6AMT1"/>
    <property type="match status" value="1"/>
</dbReference>
<dbReference type="GO" id="GO:0008276">
    <property type="term" value="F:protein methyltransferase activity"/>
    <property type="evidence" value="ECO:0007669"/>
    <property type="project" value="TreeGrafter"/>
</dbReference>
<evidence type="ECO:0000256" key="4">
    <source>
        <dbReference type="ARBA" id="ARBA00022679"/>
    </source>
</evidence>
<dbReference type="PANTHER" id="PTHR45875">
    <property type="entry name" value="METHYLTRANSFERASE N6AMT1"/>
    <property type="match status" value="1"/>
</dbReference>
<proteinExistence type="inferred from homology"/>
<reference evidence="8 9" key="1">
    <citation type="submission" date="2016-05" db="EMBL/GenBank/DDBJ databases">
        <title>Nuclear genome of Blastocystis sp. subtype 1 NandII.</title>
        <authorList>
            <person name="Gentekaki E."/>
            <person name="Curtis B."/>
            <person name="Stairs C."/>
            <person name="Eme L."/>
            <person name="Herman E."/>
            <person name="Klimes V."/>
            <person name="Arias M.C."/>
            <person name="Elias M."/>
            <person name="Hilliou F."/>
            <person name="Klute M."/>
            <person name="Malik S.-B."/>
            <person name="Pightling A."/>
            <person name="Rachubinski R."/>
            <person name="Salas D."/>
            <person name="Schlacht A."/>
            <person name="Suga H."/>
            <person name="Archibald J."/>
            <person name="Ball S.G."/>
            <person name="Clark G."/>
            <person name="Dacks J."/>
            <person name="Van Der Giezen M."/>
            <person name="Tsaousis A."/>
            <person name="Roger A."/>
        </authorList>
    </citation>
    <scope>NUCLEOTIDE SEQUENCE [LARGE SCALE GENOMIC DNA]</scope>
    <source>
        <strain evidence="9">ATCC 50177 / NandII</strain>
    </source>
</reference>
<dbReference type="NCBIfam" id="TIGR00537">
    <property type="entry name" value="hemK_rel_arch"/>
    <property type="match status" value="1"/>
</dbReference>
<evidence type="ECO:0000256" key="1">
    <source>
        <dbReference type="ARBA" id="ARBA00004123"/>
    </source>
</evidence>
<evidence type="ECO:0000256" key="2">
    <source>
        <dbReference type="ARBA" id="ARBA00006149"/>
    </source>
</evidence>
<evidence type="ECO:0000256" key="6">
    <source>
        <dbReference type="ARBA" id="ARBA00023242"/>
    </source>
</evidence>